<name>A0A261VKT1_9BORD</name>
<dbReference type="EMBL" id="NEVU01000002">
    <property type="protein sequence ID" value="OZI74746.1"/>
    <property type="molecule type" value="Genomic_DNA"/>
</dbReference>
<accession>A0A261VKT1</accession>
<dbReference type="PANTHER" id="PTHR11669:SF8">
    <property type="entry name" value="DNA POLYMERASE III SUBUNIT DELTA"/>
    <property type="match status" value="1"/>
</dbReference>
<dbReference type="PANTHER" id="PTHR11669">
    <property type="entry name" value="REPLICATION FACTOR C / DNA POLYMERASE III GAMMA-TAU SUBUNIT"/>
    <property type="match status" value="1"/>
</dbReference>
<evidence type="ECO:0000256" key="1">
    <source>
        <dbReference type="SAM" id="MobiDB-lite"/>
    </source>
</evidence>
<dbReference type="GO" id="GO:0003887">
    <property type="term" value="F:DNA-directed DNA polymerase activity"/>
    <property type="evidence" value="ECO:0007669"/>
    <property type="project" value="InterPro"/>
</dbReference>
<dbReference type="RefSeq" id="WP_094812661.1">
    <property type="nucleotide sequence ID" value="NZ_NEVU01000002.1"/>
</dbReference>
<dbReference type="InterPro" id="IPR004622">
    <property type="entry name" value="DNA_pol_HolB"/>
</dbReference>
<sequence length="351" mass="37187">MSLAQFAPWHLETARAWLGQRERFAHAWLIHGTAGIGKLDFAAAAAASLLCEAPRQGLACGACPACAWVASGNHPDLRRIRPDALALEEGAEAAEAAEEGAEPAAGTGSKKAPSKEIRIDQIRSLESWFNTATHRGGWRVALIYPAQALNTVAANALLKVLEEPPANTVFLMVADAPDRLLPTLVSRCRRLPLAMPDAATALAWLQAQDVAQAADWLAAAGGAPLAARRLAAQADSPVPAWLSSLAQTLAAARATDVGTLAEALEKLPAAEWLDTLQRFFTDLNLAAHGAAVRYYPSLAQATEATARRAQPAQLAETGRWITRQRALAGHPLNAKLFAHAALQRVVLSCQG</sequence>
<reference evidence="3" key="1">
    <citation type="submission" date="2017-05" db="EMBL/GenBank/DDBJ databases">
        <title>Complete and WGS of Bordetella genogroups.</title>
        <authorList>
            <person name="Spilker T."/>
            <person name="Lipuma J."/>
        </authorList>
    </citation>
    <scope>NUCLEOTIDE SEQUENCE [LARGE SCALE GENOMIC DNA]</scope>
    <source>
        <strain evidence="3">AU6712</strain>
    </source>
</reference>
<evidence type="ECO:0000313" key="2">
    <source>
        <dbReference type="EMBL" id="OZI74746.1"/>
    </source>
</evidence>
<dbReference type="NCBIfam" id="TIGR00678">
    <property type="entry name" value="holB"/>
    <property type="match status" value="1"/>
</dbReference>
<feature type="compositionally biased region" description="Acidic residues" evidence="1">
    <location>
        <begin position="91"/>
        <end position="101"/>
    </location>
</feature>
<dbReference type="Pfam" id="PF13177">
    <property type="entry name" value="DNA_pol3_delta2"/>
    <property type="match status" value="1"/>
</dbReference>
<organism evidence="2 3">
    <name type="scientific">Bordetella genomosp. 12</name>
    <dbReference type="NCBI Taxonomy" id="463035"/>
    <lineage>
        <taxon>Bacteria</taxon>
        <taxon>Pseudomonadati</taxon>
        <taxon>Pseudomonadota</taxon>
        <taxon>Betaproteobacteria</taxon>
        <taxon>Burkholderiales</taxon>
        <taxon>Alcaligenaceae</taxon>
        <taxon>Bordetella</taxon>
    </lineage>
</organism>
<keyword evidence="3" id="KW-1185">Reference proteome</keyword>
<comment type="caution">
    <text evidence="2">The sequence shown here is derived from an EMBL/GenBank/DDBJ whole genome shotgun (WGS) entry which is preliminary data.</text>
</comment>
<dbReference type="GO" id="GO:0009360">
    <property type="term" value="C:DNA polymerase III complex"/>
    <property type="evidence" value="ECO:0007669"/>
    <property type="project" value="TreeGrafter"/>
</dbReference>
<protein>
    <submittedName>
        <fullName evidence="2">DNA polymerase III subunit delta</fullName>
    </submittedName>
</protein>
<dbReference type="Gene3D" id="3.40.50.300">
    <property type="entry name" value="P-loop containing nucleotide triphosphate hydrolases"/>
    <property type="match status" value="1"/>
</dbReference>
<dbReference type="SUPFAM" id="SSF52540">
    <property type="entry name" value="P-loop containing nucleoside triphosphate hydrolases"/>
    <property type="match status" value="1"/>
</dbReference>
<gene>
    <name evidence="2" type="ORF">CAL22_09850</name>
</gene>
<dbReference type="GO" id="GO:0008408">
    <property type="term" value="F:3'-5' exonuclease activity"/>
    <property type="evidence" value="ECO:0007669"/>
    <property type="project" value="InterPro"/>
</dbReference>
<dbReference type="InterPro" id="IPR050238">
    <property type="entry name" value="DNA_Rep/Repair_Clamp_Loader"/>
</dbReference>
<dbReference type="GO" id="GO:0006261">
    <property type="term" value="P:DNA-templated DNA replication"/>
    <property type="evidence" value="ECO:0007669"/>
    <property type="project" value="TreeGrafter"/>
</dbReference>
<dbReference type="AlphaFoldDB" id="A0A261VKT1"/>
<proteinExistence type="predicted"/>
<dbReference type="OrthoDB" id="9811073at2"/>
<feature type="region of interest" description="Disordered" evidence="1">
    <location>
        <begin position="91"/>
        <end position="113"/>
    </location>
</feature>
<dbReference type="InterPro" id="IPR027417">
    <property type="entry name" value="P-loop_NTPase"/>
</dbReference>
<evidence type="ECO:0000313" key="3">
    <source>
        <dbReference type="Proteomes" id="UP000216429"/>
    </source>
</evidence>
<dbReference type="Proteomes" id="UP000216429">
    <property type="component" value="Unassembled WGS sequence"/>
</dbReference>